<evidence type="ECO:0000256" key="1">
    <source>
        <dbReference type="SAM" id="Phobius"/>
    </source>
</evidence>
<keyword evidence="3" id="KW-1185">Reference proteome</keyword>
<name>A0A0F7FV54_9ACTN</name>
<dbReference type="AlphaFoldDB" id="A0A0F7FV54"/>
<accession>A0A0F7FV54</accession>
<dbReference type="KEGG" id="sxi:SXIM_23410"/>
<protein>
    <submittedName>
        <fullName evidence="2">Secreted protein</fullName>
    </submittedName>
</protein>
<feature type="transmembrane region" description="Helical" evidence="1">
    <location>
        <begin position="12"/>
        <end position="30"/>
    </location>
</feature>
<proteinExistence type="predicted"/>
<reference evidence="2" key="1">
    <citation type="submission" date="2019-08" db="EMBL/GenBank/DDBJ databases">
        <title>Complete genome sequence of a mangrove-derived Streptomyces xiamenensis.</title>
        <authorList>
            <person name="Xu J."/>
        </authorList>
    </citation>
    <scope>NUCLEOTIDE SEQUENCE</scope>
    <source>
        <strain evidence="2">318</strain>
    </source>
</reference>
<gene>
    <name evidence="2" type="ORF">SXIM_23410</name>
</gene>
<keyword evidence="1" id="KW-0812">Transmembrane</keyword>
<dbReference type="Proteomes" id="UP000034034">
    <property type="component" value="Chromosome"/>
</dbReference>
<feature type="transmembrane region" description="Helical" evidence="1">
    <location>
        <begin position="50"/>
        <end position="69"/>
    </location>
</feature>
<dbReference type="STRING" id="408015.SXIM_23410"/>
<dbReference type="EMBL" id="CP009922">
    <property type="protein sequence ID" value="AKG43725.1"/>
    <property type="molecule type" value="Genomic_DNA"/>
</dbReference>
<evidence type="ECO:0000313" key="2">
    <source>
        <dbReference type="EMBL" id="AKG43725.1"/>
    </source>
</evidence>
<organism evidence="2 3">
    <name type="scientific">Streptomyces xiamenensis</name>
    <dbReference type="NCBI Taxonomy" id="408015"/>
    <lineage>
        <taxon>Bacteria</taxon>
        <taxon>Bacillati</taxon>
        <taxon>Actinomycetota</taxon>
        <taxon>Actinomycetes</taxon>
        <taxon>Kitasatosporales</taxon>
        <taxon>Streptomycetaceae</taxon>
        <taxon>Streptomyces</taxon>
    </lineage>
</organism>
<dbReference type="PATRIC" id="fig|408015.6.peg.2376"/>
<sequence>MRVMVSKVSVLVRVLLALAALGAIGYYLWYGLTGQGDTDLYPSAWVGPQLALPIVGSIVLSALSAGAFARRLLSAYGAGGNSARMRKEGLLGVGTVLSARPAGVEINGRPVLRVALSVLGARDETFEAYAKVALGPMDGTQLVRPGAMLPVRYLPGHRPGEVVQVEIDFSGDTAEAQAAINRAMVKRGLTTERRLDIAARGVAAQAVVRALEVTGAVRDGMAELALELVVTNPGDGSTFPATVRRFLPADAVPKVQVGRMVRVHYLPGAEDEVVLAFSLHTD</sequence>
<dbReference type="HOGENOM" id="CLU_1045214_0_0_11"/>
<evidence type="ECO:0000313" key="3">
    <source>
        <dbReference type="Proteomes" id="UP000034034"/>
    </source>
</evidence>
<keyword evidence="1" id="KW-0472">Membrane</keyword>
<keyword evidence="1" id="KW-1133">Transmembrane helix</keyword>